<proteinExistence type="predicted"/>
<evidence type="ECO:0000313" key="4">
    <source>
        <dbReference type="EMBL" id="MFD1677567.1"/>
    </source>
</evidence>
<dbReference type="SUPFAM" id="SSF48208">
    <property type="entry name" value="Six-hairpin glycosidases"/>
    <property type="match status" value="1"/>
</dbReference>
<dbReference type="InterPro" id="IPR008928">
    <property type="entry name" value="6-hairpin_glycosidase_sf"/>
</dbReference>
<evidence type="ECO:0000259" key="2">
    <source>
        <dbReference type="Pfam" id="PF16335"/>
    </source>
</evidence>
<feature type="domain" description="DUF4964" evidence="1">
    <location>
        <begin position="3"/>
        <end position="60"/>
    </location>
</feature>
<evidence type="ECO:0000313" key="5">
    <source>
        <dbReference type="Proteomes" id="UP001597079"/>
    </source>
</evidence>
<sequence>MNTNFRPPAVPLVTVDPYLSVWSPADALYDDHTVHWTGQRNGMMGMLMIDGVPWRFIGKCGLADTPAHNTGEAIGMAQTRLEVQPLSSTYTFQAGGVELVVDFTTPLLLDELEILSRPASYITFRARAIDGQQHDVKLYFDITGEWCVNTPDQQVTWGRTDNEQFTAMYMGTTTQDVLGHSGDDIRIDWGHVYLAIPSTYSAVAKTVIASHEVRRNFMKDGDIGQQDEQGPQTVGERLPVMATVLDMSCAAGESTDRHLLVAYDDVASIEYFQKPLPAYWRRNGASFTAMLGSAVAEYADIMQRCGRFNTQLLQSGTAAGGAAYAQMLALAYRQAIAAHKLVADENGDILFFSKECFSNGCMATVDVSYPSIPLFLLYNPELIKGMMRPVFRFAATADWKFDFAPHDVGVYPKANGQVYGLNREKKLLLELQMPVEECGNMLIMMAAVCVAEGNADFARDNWALLSKWNAYLVEYGQDPGNQLCTDDFAGHLAHNTNLSVKAIMGVAGYALLCNMLGKDDEGEKCLNTARKMAQKWEETAREGDHYKLTFVDADTWSLKYNMIWDQLFELHLFPEEVKQREVNYYIKQQDRYGIPLDSRRHYTKTDWLVWAASLATSAADFQALIQPLYDFLNASPSRVPFTDWYSTTDRTQQSFQHRSVIGGIFMKLLVEKGLAR</sequence>
<keyword evidence="5" id="KW-1185">Reference proteome</keyword>
<feature type="domain" description="Glutaminase A central" evidence="2">
    <location>
        <begin position="321"/>
        <end position="668"/>
    </location>
</feature>
<evidence type="ECO:0000259" key="3">
    <source>
        <dbReference type="Pfam" id="PF17168"/>
    </source>
</evidence>
<accession>A0ABW4JMC4</accession>
<feature type="domain" description="Glutaminase A N-terminal" evidence="3">
    <location>
        <begin position="87"/>
        <end position="313"/>
    </location>
</feature>
<dbReference type="RefSeq" id="WP_377945481.1">
    <property type="nucleotide sequence ID" value="NZ_JBHUCX010000095.1"/>
</dbReference>
<organism evidence="4 5">
    <name type="scientific">Alicyclobacillus fodiniaquatilis</name>
    <dbReference type="NCBI Taxonomy" id="1661150"/>
    <lineage>
        <taxon>Bacteria</taxon>
        <taxon>Bacillati</taxon>
        <taxon>Bacillota</taxon>
        <taxon>Bacilli</taxon>
        <taxon>Bacillales</taxon>
        <taxon>Alicyclobacillaceae</taxon>
        <taxon>Alicyclobacillus</taxon>
    </lineage>
</organism>
<reference evidence="5" key="1">
    <citation type="journal article" date="2019" name="Int. J. Syst. Evol. Microbiol.">
        <title>The Global Catalogue of Microorganisms (GCM) 10K type strain sequencing project: providing services to taxonomists for standard genome sequencing and annotation.</title>
        <authorList>
            <consortium name="The Broad Institute Genomics Platform"/>
            <consortium name="The Broad Institute Genome Sequencing Center for Infectious Disease"/>
            <person name="Wu L."/>
            <person name="Ma J."/>
        </authorList>
    </citation>
    <scope>NUCLEOTIDE SEQUENCE [LARGE SCALE GENOMIC DNA]</scope>
    <source>
        <strain evidence="5">CGMCC 1.12286</strain>
    </source>
</reference>
<dbReference type="InterPro" id="IPR032514">
    <property type="entry name" value="GtaA_central"/>
</dbReference>
<evidence type="ECO:0000259" key="1">
    <source>
        <dbReference type="Pfam" id="PF16334"/>
    </source>
</evidence>
<dbReference type="Pfam" id="PF16334">
    <property type="entry name" value="DUF4964"/>
    <property type="match status" value="1"/>
</dbReference>
<dbReference type="PANTHER" id="PTHR31987:SF1">
    <property type="entry name" value="GLUTAMINASE A"/>
    <property type="match status" value="1"/>
</dbReference>
<dbReference type="InterPro" id="IPR052743">
    <property type="entry name" value="Glutaminase_GtaA"/>
</dbReference>
<dbReference type="Pfam" id="PF17168">
    <property type="entry name" value="DUF5127"/>
    <property type="match status" value="1"/>
</dbReference>
<dbReference type="InterPro" id="IPR033433">
    <property type="entry name" value="GtaA_N"/>
</dbReference>
<dbReference type="InterPro" id="IPR032515">
    <property type="entry name" value="DUF4964"/>
</dbReference>
<gene>
    <name evidence="4" type="ORF">ACFSB2_23170</name>
</gene>
<dbReference type="Pfam" id="PF16335">
    <property type="entry name" value="GtaA_6_Hairpin"/>
    <property type="match status" value="1"/>
</dbReference>
<dbReference type="EMBL" id="JBHUCX010000095">
    <property type="protein sequence ID" value="MFD1677567.1"/>
    <property type="molecule type" value="Genomic_DNA"/>
</dbReference>
<dbReference type="PANTHER" id="PTHR31987">
    <property type="entry name" value="GLUTAMINASE A-RELATED"/>
    <property type="match status" value="1"/>
</dbReference>
<dbReference type="Proteomes" id="UP001597079">
    <property type="component" value="Unassembled WGS sequence"/>
</dbReference>
<comment type="caution">
    <text evidence="4">The sequence shown here is derived from an EMBL/GenBank/DDBJ whole genome shotgun (WGS) entry which is preliminary data.</text>
</comment>
<protein>
    <submittedName>
        <fullName evidence="4">Glutaminase domain-containing protein</fullName>
    </submittedName>
</protein>
<name>A0ABW4JMC4_9BACL</name>